<dbReference type="InterPro" id="IPR000014">
    <property type="entry name" value="PAS"/>
</dbReference>
<comment type="subcellular location">
    <subcellularLocation>
        <location evidence="2">Membrane</location>
        <topology evidence="2">Multi-pass membrane protein</topology>
    </subcellularLocation>
</comment>
<dbReference type="InterPro" id="IPR050351">
    <property type="entry name" value="BphY/WalK/GraS-like"/>
</dbReference>
<evidence type="ECO:0000256" key="6">
    <source>
        <dbReference type="ARBA" id="ARBA00022692"/>
    </source>
</evidence>
<keyword evidence="10" id="KW-1133">Transmembrane helix</keyword>
<protein>
    <recommendedName>
        <fullName evidence="3">histidine kinase</fullName>
        <ecNumber evidence="3">2.7.13.3</ecNumber>
    </recommendedName>
</protein>
<name>A0A934PV27_9BURK</name>
<evidence type="ECO:0000259" key="15">
    <source>
        <dbReference type="PROSITE" id="PS50112"/>
    </source>
</evidence>
<dbReference type="NCBIfam" id="TIGR00229">
    <property type="entry name" value="sensory_box"/>
    <property type="match status" value="1"/>
</dbReference>
<gene>
    <name evidence="16" type="ORF">I8E28_00270</name>
</gene>
<organism evidence="16 17">
    <name type="scientific">Ramlibacter algicola</name>
    <dbReference type="NCBI Taxonomy" id="2795217"/>
    <lineage>
        <taxon>Bacteria</taxon>
        <taxon>Pseudomonadati</taxon>
        <taxon>Pseudomonadota</taxon>
        <taxon>Betaproteobacteria</taxon>
        <taxon>Burkholderiales</taxon>
        <taxon>Comamonadaceae</taxon>
        <taxon>Ramlibacter</taxon>
    </lineage>
</organism>
<evidence type="ECO:0000256" key="3">
    <source>
        <dbReference type="ARBA" id="ARBA00012438"/>
    </source>
</evidence>
<keyword evidence="13" id="KW-0175">Coiled coil</keyword>
<dbReference type="Gene3D" id="3.30.565.10">
    <property type="entry name" value="Histidine kinase-like ATPase, C-terminal domain"/>
    <property type="match status" value="1"/>
</dbReference>
<dbReference type="InterPro" id="IPR003661">
    <property type="entry name" value="HisK_dim/P_dom"/>
</dbReference>
<keyword evidence="5" id="KW-0808">Transferase</keyword>
<dbReference type="Proteomes" id="UP000617041">
    <property type="component" value="Unassembled WGS sequence"/>
</dbReference>
<dbReference type="InterPro" id="IPR003594">
    <property type="entry name" value="HATPase_dom"/>
</dbReference>
<dbReference type="InterPro" id="IPR035965">
    <property type="entry name" value="PAS-like_dom_sf"/>
</dbReference>
<sequence length="375" mass="40768">MLPDALTVQVQLALDMAPCGLLRTDSAGVVRRVNATACRWLGYERHEILGRRLPELLTIGGRIFHQTHLAPLLQIQGSLSEVKLDFLRRDGKTIPVVLNAQRHETPQGTFTEVALFVAHDRDKYEKELVASRKRLEQSVAEARALQADAKDRALFAEQMMGIVSHDLRNPLATIQMGADLLTRTESRPQQRNVLGRIARATERAHRLIADLLDFTQARLGKGLSTETKPIQLHATVGEVVDELAQAHPHRKLVHEAEGDGECIGDADRIAQLVGNLVANALAYGSTDEPVTVRSVVAPQQFSVSVHNHGAPIPLEAHSRLFEPLARGTSLGSSVRSVGLGLYIVSEIAKAHAGHVAVASSESEGTTFTATFPRGA</sequence>
<evidence type="ECO:0000256" key="2">
    <source>
        <dbReference type="ARBA" id="ARBA00004141"/>
    </source>
</evidence>
<proteinExistence type="predicted"/>
<dbReference type="InterPro" id="IPR004358">
    <property type="entry name" value="Sig_transdc_His_kin-like_C"/>
</dbReference>
<evidence type="ECO:0000256" key="5">
    <source>
        <dbReference type="ARBA" id="ARBA00022679"/>
    </source>
</evidence>
<dbReference type="GO" id="GO:0030295">
    <property type="term" value="F:protein kinase activator activity"/>
    <property type="evidence" value="ECO:0007669"/>
    <property type="project" value="TreeGrafter"/>
</dbReference>
<dbReference type="SMART" id="SM00091">
    <property type="entry name" value="PAS"/>
    <property type="match status" value="1"/>
</dbReference>
<dbReference type="PROSITE" id="PS50112">
    <property type="entry name" value="PAS"/>
    <property type="match status" value="1"/>
</dbReference>
<dbReference type="EMBL" id="JAEDAO010000001">
    <property type="protein sequence ID" value="MBK0391009.1"/>
    <property type="molecule type" value="Genomic_DNA"/>
</dbReference>
<evidence type="ECO:0000256" key="10">
    <source>
        <dbReference type="ARBA" id="ARBA00022989"/>
    </source>
</evidence>
<dbReference type="PROSITE" id="PS50109">
    <property type="entry name" value="HIS_KIN"/>
    <property type="match status" value="1"/>
</dbReference>
<dbReference type="GO" id="GO:0000156">
    <property type="term" value="F:phosphorelay response regulator activity"/>
    <property type="evidence" value="ECO:0007669"/>
    <property type="project" value="TreeGrafter"/>
</dbReference>
<comment type="caution">
    <text evidence="16">The sequence shown here is derived from an EMBL/GenBank/DDBJ whole genome shotgun (WGS) entry which is preliminary data.</text>
</comment>
<evidence type="ECO:0000313" key="17">
    <source>
        <dbReference type="Proteomes" id="UP000617041"/>
    </source>
</evidence>
<evidence type="ECO:0000256" key="12">
    <source>
        <dbReference type="ARBA" id="ARBA00023136"/>
    </source>
</evidence>
<feature type="domain" description="Histidine kinase" evidence="14">
    <location>
        <begin position="162"/>
        <end position="375"/>
    </location>
</feature>
<dbReference type="SMART" id="SM00387">
    <property type="entry name" value="HATPase_c"/>
    <property type="match status" value="1"/>
</dbReference>
<evidence type="ECO:0000313" key="16">
    <source>
        <dbReference type="EMBL" id="MBK0391009.1"/>
    </source>
</evidence>
<feature type="coiled-coil region" evidence="13">
    <location>
        <begin position="121"/>
        <end position="152"/>
    </location>
</feature>
<feature type="domain" description="PAS" evidence="15">
    <location>
        <begin position="6"/>
        <end position="51"/>
    </location>
</feature>
<evidence type="ECO:0000259" key="14">
    <source>
        <dbReference type="PROSITE" id="PS50109"/>
    </source>
</evidence>
<keyword evidence="7" id="KW-0547">Nucleotide-binding</keyword>
<dbReference type="SMART" id="SM00388">
    <property type="entry name" value="HisKA"/>
    <property type="match status" value="1"/>
</dbReference>
<dbReference type="Pfam" id="PF00512">
    <property type="entry name" value="HisKA"/>
    <property type="match status" value="1"/>
</dbReference>
<keyword evidence="12" id="KW-0472">Membrane</keyword>
<comment type="catalytic activity">
    <reaction evidence="1">
        <text>ATP + protein L-histidine = ADP + protein N-phospho-L-histidine.</text>
        <dbReference type="EC" id="2.7.13.3"/>
    </reaction>
</comment>
<dbReference type="SUPFAM" id="SSF55785">
    <property type="entry name" value="PYP-like sensor domain (PAS domain)"/>
    <property type="match status" value="1"/>
</dbReference>
<dbReference type="PRINTS" id="PR00344">
    <property type="entry name" value="BCTRLSENSOR"/>
</dbReference>
<dbReference type="EC" id="2.7.13.3" evidence="3"/>
<dbReference type="Pfam" id="PF00989">
    <property type="entry name" value="PAS"/>
    <property type="match status" value="1"/>
</dbReference>
<keyword evidence="9" id="KW-0067">ATP-binding</keyword>
<evidence type="ECO:0000256" key="13">
    <source>
        <dbReference type="SAM" id="Coils"/>
    </source>
</evidence>
<dbReference type="GO" id="GO:0006355">
    <property type="term" value="P:regulation of DNA-templated transcription"/>
    <property type="evidence" value="ECO:0007669"/>
    <property type="project" value="InterPro"/>
</dbReference>
<dbReference type="PANTHER" id="PTHR42878:SF7">
    <property type="entry name" value="SENSOR HISTIDINE KINASE GLRK"/>
    <property type="match status" value="1"/>
</dbReference>
<dbReference type="Pfam" id="PF02518">
    <property type="entry name" value="HATPase_c"/>
    <property type="match status" value="1"/>
</dbReference>
<dbReference type="Gene3D" id="1.10.287.130">
    <property type="match status" value="1"/>
</dbReference>
<evidence type="ECO:0000256" key="11">
    <source>
        <dbReference type="ARBA" id="ARBA00023012"/>
    </source>
</evidence>
<keyword evidence="8" id="KW-0418">Kinase</keyword>
<dbReference type="CDD" id="cd00082">
    <property type="entry name" value="HisKA"/>
    <property type="match status" value="1"/>
</dbReference>
<dbReference type="SUPFAM" id="SSF55874">
    <property type="entry name" value="ATPase domain of HSP90 chaperone/DNA topoisomerase II/histidine kinase"/>
    <property type="match status" value="1"/>
</dbReference>
<evidence type="ECO:0000256" key="9">
    <source>
        <dbReference type="ARBA" id="ARBA00022840"/>
    </source>
</evidence>
<keyword evidence="17" id="KW-1185">Reference proteome</keyword>
<accession>A0A934PV27</accession>
<dbReference type="CDD" id="cd00130">
    <property type="entry name" value="PAS"/>
    <property type="match status" value="1"/>
</dbReference>
<dbReference type="GO" id="GO:0016020">
    <property type="term" value="C:membrane"/>
    <property type="evidence" value="ECO:0007669"/>
    <property type="project" value="UniProtKB-SubCell"/>
</dbReference>
<dbReference type="InterPro" id="IPR005467">
    <property type="entry name" value="His_kinase_dom"/>
</dbReference>
<keyword evidence="6" id="KW-0812">Transmembrane</keyword>
<evidence type="ECO:0000256" key="4">
    <source>
        <dbReference type="ARBA" id="ARBA00022553"/>
    </source>
</evidence>
<dbReference type="GO" id="GO:0007234">
    <property type="term" value="P:osmosensory signaling via phosphorelay pathway"/>
    <property type="evidence" value="ECO:0007669"/>
    <property type="project" value="TreeGrafter"/>
</dbReference>
<evidence type="ECO:0000256" key="7">
    <source>
        <dbReference type="ARBA" id="ARBA00022741"/>
    </source>
</evidence>
<dbReference type="AlphaFoldDB" id="A0A934PV27"/>
<dbReference type="GO" id="GO:0005524">
    <property type="term" value="F:ATP binding"/>
    <property type="evidence" value="ECO:0007669"/>
    <property type="project" value="UniProtKB-KW"/>
</dbReference>
<dbReference type="InterPro" id="IPR036097">
    <property type="entry name" value="HisK_dim/P_sf"/>
</dbReference>
<dbReference type="InterPro" id="IPR013767">
    <property type="entry name" value="PAS_fold"/>
</dbReference>
<dbReference type="GO" id="GO:0000155">
    <property type="term" value="F:phosphorelay sensor kinase activity"/>
    <property type="evidence" value="ECO:0007669"/>
    <property type="project" value="InterPro"/>
</dbReference>
<keyword evidence="11" id="KW-0902">Two-component regulatory system</keyword>
<dbReference type="PANTHER" id="PTHR42878">
    <property type="entry name" value="TWO-COMPONENT HISTIDINE KINASE"/>
    <property type="match status" value="1"/>
</dbReference>
<keyword evidence="4" id="KW-0597">Phosphoprotein</keyword>
<evidence type="ECO:0000256" key="1">
    <source>
        <dbReference type="ARBA" id="ARBA00000085"/>
    </source>
</evidence>
<dbReference type="RefSeq" id="WP_200785858.1">
    <property type="nucleotide sequence ID" value="NZ_JAEDAO010000001.1"/>
</dbReference>
<dbReference type="Gene3D" id="3.30.450.20">
    <property type="entry name" value="PAS domain"/>
    <property type="match status" value="1"/>
</dbReference>
<dbReference type="InterPro" id="IPR036890">
    <property type="entry name" value="HATPase_C_sf"/>
</dbReference>
<reference evidence="16" key="1">
    <citation type="submission" date="2020-12" db="EMBL/GenBank/DDBJ databases">
        <title>Ramlibacter sp. nov., isolated from a freshwater alga, Cryptomonas.</title>
        <authorList>
            <person name="Kim H.M."/>
            <person name="Jeon C.O."/>
        </authorList>
    </citation>
    <scope>NUCLEOTIDE SEQUENCE</scope>
    <source>
        <strain evidence="16">CrO1</strain>
    </source>
</reference>
<dbReference type="SUPFAM" id="SSF47384">
    <property type="entry name" value="Homodimeric domain of signal transducing histidine kinase"/>
    <property type="match status" value="1"/>
</dbReference>
<evidence type="ECO:0000256" key="8">
    <source>
        <dbReference type="ARBA" id="ARBA00022777"/>
    </source>
</evidence>